<evidence type="ECO:0000313" key="2">
    <source>
        <dbReference type="Proteomes" id="UP001597277"/>
    </source>
</evidence>
<protein>
    <submittedName>
        <fullName evidence="1">Uncharacterized protein</fullName>
    </submittedName>
</protein>
<dbReference type="Proteomes" id="UP001597277">
    <property type="component" value="Unassembled WGS sequence"/>
</dbReference>
<comment type="caution">
    <text evidence="1">The sequence shown here is derived from an EMBL/GenBank/DDBJ whole genome shotgun (WGS) entry which is preliminary data.</text>
</comment>
<dbReference type="EMBL" id="JBHUEE010000005">
    <property type="protein sequence ID" value="MFD1718445.1"/>
    <property type="molecule type" value="Genomic_DNA"/>
</dbReference>
<gene>
    <name evidence="1" type="ORF">ACFSE6_11400</name>
</gene>
<reference evidence="2" key="1">
    <citation type="journal article" date="2019" name="Int. J. Syst. Evol. Microbiol.">
        <title>The Global Catalogue of Microorganisms (GCM) 10K type strain sequencing project: providing services to taxonomists for standard genome sequencing and annotation.</title>
        <authorList>
            <consortium name="The Broad Institute Genomics Platform"/>
            <consortium name="The Broad Institute Genome Sequencing Center for Infectious Disease"/>
            <person name="Wu L."/>
            <person name="Ma J."/>
        </authorList>
    </citation>
    <scope>NUCLEOTIDE SEQUENCE [LARGE SCALE GENOMIC DNA]</scope>
    <source>
        <strain evidence="2">JCM 17130</strain>
    </source>
</reference>
<keyword evidence="2" id="KW-1185">Reference proteome</keyword>
<dbReference type="RefSeq" id="WP_388006744.1">
    <property type="nucleotide sequence ID" value="NZ_JBHUEE010000005.1"/>
</dbReference>
<accession>A0ABW4L549</accession>
<name>A0ABW4L549_9MICO</name>
<organism evidence="1 2">
    <name type="scientific">Georgenia deserti</name>
    <dbReference type="NCBI Taxonomy" id="2093781"/>
    <lineage>
        <taxon>Bacteria</taxon>
        <taxon>Bacillati</taxon>
        <taxon>Actinomycetota</taxon>
        <taxon>Actinomycetes</taxon>
        <taxon>Micrococcales</taxon>
        <taxon>Bogoriellaceae</taxon>
        <taxon>Georgenia</taxon>
    </lineage>
</organism>
<evidence type="ECO:0000313" key="1">
    <source>
        <dbReference type="EMBL" id="MFD1718445.1"/>
    </source>
</evidence>
<proteinExistence type="predicted"/>
<sequence length="62" mass="6860">MDRLKNVLAAGSAVVVYEGRRFKVDSPELLTAAEANPHFPAAEQRMQRAFGVNDFLRVRTAA</sequence>